<protein>
    <submittedName>
        <fullName evidence="3">Zinc finger protein 862</fullName>
    </submittedName>
</protein>
<dbReference type="InterPro" id="IPR012337">
    <property type="entry name" value="RNaseH-like_sf"/>
</dbReference>
<dbReference type="SUPFAM" id="SSF53098">
    <property type="entry name" value="Ribonuclease H-like"/>
    <property type="match status" value="1"/>
</dbReference>
<dbReference type="PANTHER" id="PTHR46880:SF5">
    <property type="entry name" value="DUF4371 DOMAIN-CONTAINING PROTEIN"/>
    <property type="match status" value="1"/>
</dbReference>
<evidence type="ECO:0000259" key="2">
    <source>
        <dbReference type="Pfam" id="PF05699"/>
    </source>
</evidence>
<dbReference type="Proteomes" id="UP001249851">
    <property type="component" value="Unassembled WGS sequence"/>
</dbReference>
<feature type="compositionally biased region" description="Polar residues" evidence="1">
    <location>
        <begin position="608"/>
        <end position="617"/>
    </location>
</feature>
<sequence>MLQAWLSETVLIHFQKAFNLLFHEILLQKPLAYIAVLSKEVTEKEKVKDAVLLNAFLAAYWLAKEEIANRKFSSLIDLFKIVSPENMKYFNYSGEETVRSIFLAIGTVLMGKVLDNAKKAGCYGLLSDEATKSQTSRDVLKDSTSANAETIFNILTKKLEDCGLQIQKLSSVASDGAAVITGERSGVAARLKKVNSKVIAFHCLCHRLALARTDTTSDIDHIKNIELWVRQLWKMFENSPKRMAIFIKVQIEIKSVNLSDKSKKIVRKKLKKACQTRWLSFHAATSAIFDDYLAVLHTLRQLKDADAVAYGLLSKVQTAKFIGTIYILNAVLPILSSLSKTFQRGTINFSHIKPSIDYTLAKLSEIMVSRAPIVDLKSDLLLGRRLNKAQVRLTPAMEEQLSNLLTRYVTSLTQNIHRRFDHALPVVSSFSIFDPLAVPNPGSPGFKDYGAKKVKVLAKHFYSGDSTKESQLFAEWEKFKYDLASWKSIIPDKVKKTHEVICTEWCLTRPMKLQTSYSLVFPALVHIAEVCLSMPVSNAWPERGCSALKRVKTRLRSRLSVEMLQTLFAISINGPNVGTPECESLVTSAVDLWESQKKRRKLPRDQARNITAPSSEGVSHPLPAVTSTAAEVAFQTEGQLEAEYTSDTTNLASTVEHEVAVATSALNLEKESYFDEGIYSESEDSGEEDAMPF</sequence>
<name>A0AAD9PSF1_ACRCE</name>
<organism evidence="3 4">
    <name type="scientific">Acropora cervicornis</name>
    <name type="common">Staghorn coral</name>
    <dbReference type="NCBI Taxonomy" id="6130"/>
    <lineage>
        <taxon>Eukaryota</taxon>
        <taxon>Metazoa</taxon>
        <taxon>Cnidaria</taxon>
        <taxon>Anthozoa</taxon>
        <taxon>Hexacorallia</taxon>
        <taxon>Scleractinia</taxon>
        <taxon>Astrocoeniina</taxon>
        <taxon>Acroporidae</taxon>
        <taxon>Acropora</taxon>
    </lineage>
</organism>
<evidence type="ECO:0000256" key="1">
    <source>
        <dbReference type="SAM" id="MobiDB-lite"/>
    </source>
</evidence>
<reference evidence="3" key="1">
    <citation type="journal article" date="2023" name="G3 (Bethesda)">
        <title>Whole genome assembly and annotation of the endangered Caribbean coral Acropora cervicornis.</title>
        <authorList>
            <person name="Selwyn J.D."/>
            <person name="Vollmer S.V."/>
        </authorList>
    </citation>
    <scope>NUCLEOTIDE SEQUENCE</scope>
    <source>
        <strain evidence="3">K2</strain>
    </source>
</reference>
<comment type="caution">
    <text evidence="3">The sequence shown here is derived from an EMBL/GenBank/DDBJ whole genome shotgun (WGS) entry which is preliminary data.</text>
</comment>
<evidence type="ECO:0000313" key="4">
    <source>
        <dbReference type="Proteomes" id="UP001249851"/>
    </source>
</evidence>
<dbReference type="InterPro" id="IPR008906">
    <property type="entry name" value="HATC_C_dom"/>
</dbReference>
<proteinExistence type="predicted"/>
<feature type="domain" description="HAT C-terminal dimerisation" evidence="2">
    <location>
        <begin position="516"/>
        <end position="570"/>
    </location>
</feature>
<keyword evidence="4" id="KW-1185">Reference proteome</keyword>
<accession>A0AAD9PSF1</accession>
<reference evidence="3" key="2">
    <citation type="journal article" date="2023" name="Science">
        <title>Genomic signatures of disease resistance in endangered staghorn corals.</title>
        <authorList>
            <person name="Vollmer S.V."/>
            <person name="Selwyn J.D."/>
            <person name="Despard B.A."/>
            <person name="Roesel C.L."/>
        </authorList>
    </citation>
    <scope>NUCLEOTIDE SEQUENCE</scope>
    <source>
        <strain evidence="3">K2</strain>
    </source>
</reference>
<dbReference type="EMBL" id="JARQWQ010000166">
    <property type="protein sequence ID" value="KAK2547840.1"/>
    <property type="molecule type" value="Genomic_DNA"/>
</dbReference>
<dbReference type="AlphaFoldDB" id="A0AAD9PSF1"/>
<gene>
    <name evidence="3" type="ORF">P5673_032120</name>
</gene>
<dbReference type="Pfam" id="PF05699">
    <property type="entry name" value="Dimer_Tnp_hAT"/>
    <property type="match status" value="1"/>
</dbReference>
<evidence type="ECO:0000313" key="3">
    <source>
        <dbReference type="EMBL" id="KAK2547840.1"/>
    </source>
</evidence>
<dbReference type="GO" id="GO:0046983">
    <property type="term" value="F:protein dimerization activity"/>
    <property type="evidence" value="ECO:0007669"/>
    <property type="project" value="InterPro"/>
</dbReference>
<feature type="region of interest" description="Disordered" evidence="1">
    <location>
        <begin position="598"/>
        <end position="622"/>
    </location>
</feature>
<dbReference type="PANTHER" id="PTHR46880">
    <property type="entry name" value="RAS-ASSOCIATING DOMAIN-CONTAINING PROTEIN"/>
    <property type="match status" value="1"/>
</dbReference>